<comment type="caution">
    <text evidence="1">The sequence shown here is derived from an EMBL/GenBank/DDBJ whole genome shotgun (WGS) entry which is preliminary data.</text>
</comment>
<evidence type="ECO:0000313" key="2">
    <source>
        <dbReference type="Proteomes" id="UP000077275"/>
    </source>
</evidence>
<protein>
    <submittedName>
        <fullName evidence="1">Uncharacterized protein</fullName>
    </submittedName>
</protein>
<name>A0A166EQL8_9EURY</name>
<evidence type="ECO:0000313" key="1">
    <source>
        <dbReference type="EMBL" id="KZX16903.1"/>
    </source>
</evidence>
<dbReference type="RefSeq" id="WP_067258394.1">
    <property type="nucleotide sequence ID" value="NZ_LWMW01000084.1"/>
</dbReference>
<dbReference type="EMBL" id="LWMW01000084">
    <property type="protein sequence ID" value="KZX16903.1"/>
    <property type="molecule type" value="Genomic_DNA"/>
</dbReference>
<gene>
    <name evidence="1" type="ORF">MBCUT_04540</name>
</gene>
<keyword evidence="2" id="KW-1185">Reference proteome</keyword>
<accession>A0A166EQL8</accession>
<proteinExistence type="predicted"/>
<dbReference type="OrthoDB" id="74031at2157"/>
<reference evidence="1 2" key="1">
    <citation type="submission" date="2016-04" db="EMBL/GenBank/DDBJ databases">
        <title>Genome sequence of Methanobrevibacter cuticularis DSM 11139.</title>
        <authorList>
            <person name="Poehlein A."/>
            <person name="Seedorf H."/>
            <person name="Daniel R."/>
        </authorList>
    </citation>
    <scope>NUCLEOTIDE SEQUENCE [LARGE SCALE GENOMIC DNA]</scope>
    <source>
        <strain evidence="1 2">DSM 11139</strain>
    </source>
</reference>
<dbReference type="Proteomes" id="UP000077275">
    <property type="component" value="Unassembled WGS sequence"/>
</dbReference>
<dbReference type="AlphaFoldDB" id="A0A166EQL8"/>
<dbReference type="PATRIC" id="fig|47311.3.peg.525"/>
<sequence length="130" mass="15160">MTINDKNINYDKIRELGIKNSHAIDEMLKNDMTKLKENSISTELNSFWDKFETKINKMQKSREKNQILNLYVVLSENRAIVINEMDVLEPWFVKVTGVNTATGKPDKEILNSRKDDPEIIVELVDIVDYE</sequence>
<organism evidence="1 2">
    <name type="scientific">Methanobrevibacter cuticularis</name>
    <dbReference type="NCBI Taxonomy" id="47311"/>
    <lineage>
        <taxon>Archaea</taxon>
        <taxon>Methanobacteriati</taxon>
        <taxon>Methanobacteriota</taxon>
        <taxon>Methanomada group</taxon>
        <taxon>Methanobacteria</taxon>
        <taxon>Methanobacteriales</taxon>
        <taxon>Methanobacteriaceae</taxon>
        <taxon>Methanobrevibacter</taxon>
    </lineage>
</organism>